<proteinExistence type="predicted"/>
<keyword evidence="2" id="KW-1185">Reference proteome</keyword>
<dbReference type="Proteomes" id="UP000694680">
    <property type="component" value="Chromosome 16"/>
</dbReference>
<reference evidence="1" key="1">
    <citation type="submission" date="2020-06" db="EMBL/GenBank/DDBJ databases">
        <authorList>
            <consortium name="Wellcome Sanger Institute Data Sharing"/>
        </authorList>
    </citation>
    <scope>NUCLEOTIDE SEQUENCE [LARGE SCALE GENOMIC DNA]</scope>
</reference>
<evidence type="ECO:0000313" key="1">
    <source>
        <dbReference type="Ensembl" id="ENSGWIP00000017911.1"/>
    </source>
</evidence>
<protein>
    <submittedName>
        <fullName evidence="1">Uncharacterized protein</fullName>
    </submittedName>
</protein>
<dbReference type="Ensembl" id="ENSGWIT00000019770.1">
    <property type="protein sequence ID" value="ENSGWIP00000017911.1"/>
    <property type="gene ID" value="ENSGWIG00000009962.1"/>
</dbReference>
<dbReference type="AlphaFoldDB" id="A0A8C5E835"/>
<name>A0A8C5E835_GOUWI</name>
<sequence>MRPPFSVSLEPGLDRGVPWGRDLFTFVTSAASHMMRTLQKPRKTRPSKRQVNHRRFLHNMIQDIEAANHRLASSLYSKDTDEDMCTVSMDKPETPDDAGNPLHSDCLAGTKDFGVSSDVDDYFESIFGRQDNAEGTEPSNSFPELEDVHCGGADYQYHHGYHSHDDTSPTDLCQSNIHCAPEEEMTSFRSPDCAQKPVLLLLCQRHTPADVQWTPRGPHCLQAYQLQQKPEFYTI</sequence>
<accession>A0A8C5E835</accession>
<organism evidence="1 2">
    <name type="scientific">Gouania willdenowi</name>
    <name type="common">Blunt-snouted clingfish</name>
    <name type="synonym">Lepadogaster willdenowi</name>
    <dbReference type="NCBI Taxonomy" id="441366"/>
    <lineage>
        <taxon>Eukaryota</taxon>
        <taxon>Metazoa</taxon>
        <taxon>Chordata</taxon>
        <taxon>Craniata</taxon>
        <taxon>Vertebrata</taxon>
        <taxon>Euteleostomi</taxon>
        <taxon>Actinopterygii</taxon>
        <taxon>Neopterygii</taxon>
        <taxon>Teleostei</taxon>
        <taxon>Neoteleostei</taxon>
        <taxon>Acanthomorphata</taxon>
        <taxon>Ovalentaria</taxon>
        <taxon>Blenniimorphae</taxon>
        <taxon>Blenniiformes</taxon>
        <taxon>Gobiesocoidei</taxon>
        <taxon>Gobiesocidae</taxon>
        <taxon>Gobiesocinae</taxon>
        <taxon>Gouania</taxon>
    </lineage>
</organism>
<reference evidence="1" key="3">
    <citation type="submission" date="2025-09" db="UniProtKB">
        <authorList>
            <consortium name="Ensembl"/>
        </authorList>
    </citation>
    <scope>IDENTIFICATION</scope>
</reference>
<reference evidence="1" key="2">
    <citation type="submission" date="2025-08" db="UniProtKB">
        <authorList>
            <consortium name="Ensembl"/>
        </authorList>
    </citation>
    <scope>IDENTIFICATION</scope>
</reference>
<evidence type="ECO:0000313" key="2">
    <source>
        <dbReference type="Proteomes" id="UP000694680"/>
    </source>
</evidence>